<evidence type="ECO:0000256" key="11">
    <source>
        <dbReference type="SAM" id="MobiDB-lite"/>
    </source>
</evidence>
<evidence type="ECO:0008006" key="17">
    <source>
        <dbReference type="Google" id="ProtNLM"/>
    </source>
</evidence>
<dbReference type="EMBL" id="CATQJL010000316">
    <property type="protein sequence ID" value="CAJ0608483.1"/>
    <property type="molecule type" value="Genomic_DNA"/>
</dbReference>
<feature type="transmembrane region" description="Helical" evidence="12">
    <location>
        <begin position="95"/>
        <end position="117"/>
    </location>
</feature>
<dbReference type="FunFam" id="1.20.1560.10:FF:000090">
    <property type="entry name" value="p-GlycoProtein related"/>
    <property type="match status" value="1"/>
</dbReference>
<dbReference type="InterPro" id="IPR017871">
    <property type="entry name" value="ABC_transporter-like_CS"/>
</dbReference>
<feature type="domain" description="ABC transporter" evidence="13">
    <location>
        <begin position="1080"/>
        <end position="1316"/>
    </location>
</feature>
<dbReference type="GO" id="GO:0005524">
    <property type="term" value="F:ATP binding"/>
    <property type="evidence" value="ECO:0007669"/>
    <property type="project" value="UniProtKB-KW"/>
</dbReference>
<feature type="transmembrane region" description="Helical" evidence="12">
    <location>
        <begin position="360"/>
        <end position="378"/>
    </location>
</feature>
<dbReference type="PROSITE" id="PS50929">
    <property type="entry name" value="ABC_TM1F"/>
    <property type="match status" value="2"/>
</dbReference>
<keyword evidence="10 12" id="KW-0472">Membrane</keyword>
<feature type="transmembrane region" description="Helical" evidence="12">
    <location>
        <begin position="995"/>
        <end position="1014"/>
    </location>
</feature>
<feature type="transmembrane region" description="Helical" evidence="12">
    <location>
        <begin position="907"/>
        <end position="927"/>
    </location>
</feature>
<dbReference type="Gene3D" id="1.20.1560.10">
    <property type="entry name" value="ABC transporter type 1, transmembrane domain"/>
    <property type="match status" value="1"/>
</dbReference>
<comment type="caution">
    <text evidence="15">The sequence shown here is derived from an EMBL/GenBank/DDBJ whole genome shotgun (WGS) entry which is preliminary data.</text>
</comment>
<organism evidence="15 16">
    <name type="scientific">Cylicocyclus nassatus</name>
    <name type="common">Nematode worm</name>
    <dbReference type="NCBI Taxonomy" id="53992"/>
    <lineage>
        <taxon>Eukaryota</taxon>
        <taxon>Metazoa</taxon>
        <taxon>Ecdysozoa</taxon>
        <taxon>Nematoda</taxon>
        <taxon>Chromadorea</taxon>
        <taxon>Rhabditida</taxon>
        <taxon>Rhabditina</taxon>
        <taxon>Rhabditomorpha</taxon>
        <taxon>Strongyloidea</taxon>
        <taxon>Strongylidae</taxon>
        <taxon>Cylicocyclus</taxon>
    </lineage>
</organism>
<feature type="transmembrane region" description="Helical" evidence="12">
    <location>
        <begin position="143"/>
        <end position="164"/>
    </location>
</feature>
<dbReference type="GO" id="GO:0005886">
    <property type="term" value="C:plasma membrane"/>
    <property type="evidence" value="ECO:0007669"/>
    <property type="project" value="UniProtKB-SubCell"/>
</dbReference>
<accession>A0AA36HEG7</accession>
<feature type="transmembrane region" description="Helical" evidence="12">
    <location>
        <begin position="804"/>
        <end position="828"/>
    </location>
</feature>
<evidence type="ECO:0000259" key="13">
    <source>
        <dbReference type="PROSITE" id="PS50893"/>
    </source>
</evidence>
<dbReference type="CDD" id="cd03249">
    <property type="entry name" value="ABC_MTABC3_MDL1_MDL2"/>
    <property type="match status" value="2"/>
</dbReference>
<feature type="transmembrane region" description="Helical" evidence="12">
    <location>
        <begin position="218"/>
        <end position="238"/>
    </location>
</feature>
<dbReference type="InterPro" id="IPR027417">
    <property type="entry name" value="P-loop_NTPase"/>
</dbReference>
<dbReference type="SUPFAM" id="SSF90123">
    <property type="entry name" value="ABC transporter transmembrane region"/>
    <property type="match status" value="2"/>
</dbReference>
<evidence type="ECO:0000256" key="6">
    <source>
        <dbReference type="ARBA" id="ARBA00022741"/>
    </source>
</evidence>
<dbReference type="SMART" id="SM00382">
    <property type="entry name" value="AAA"/>
    <property type="match status" value="2"/>
</dbReference>
<keyword evidence="3" id="KW-1003">Cell membrane</keyword>
<feature type="transmembrane region" description="Helical" evidence="12">
    <location>
        <begin position="884"/>
        <end position="901"/>
    </location>
</feature>
<keyword evidence="9 12" id="KW-1133">Transmembrane helix</keyword>
<dbReference type="InterPro" id="IPR036640">
    <property type="entry name" value="ABC1_TM_sf"/>
</dbReference>
<dbReference type="GO" id="GO:0016887">
    <property type="term" value="F:ATP hydrolysis activity"/>
    <property type="evidence" value="ECO:0007669"/>
    <property type="project" value="InterPro"/>
</dbReference>
<dbReference type="Pfam" id="PF00664">
    <property type="entry name" value="ABC_membrane"/>
    <property type="match status" value="2"/>
</dbReference>
<dbReference type="InterPro" id="IPR011527">
    <property type="entry name" value="ABC1_TM_dom"/>
</dbReference>
<comment type="subcellular location">
    <subcellularLocation>
        <location evidence="1">Cell membrane</location>
        <topology evidence="1">Multi-pass membrane protein</topology>
    </subcellularLocation>
</comment>
<gene>
    <name evidence="15" type="ORF">CYNAS_LOCUS20466</name>
</gene>
<evidence type="ECO:0000256" key="10">
    <source>
        <dbReference type="ARBA" id="ARBA00023136"/>
    </source>
</evidence>
<feature type="region of interest" description="Disordered" evidence="11">
    <location>
        <begin position="1"/>
        <end position="25"/>
    </location>
</feature>
<comment type="similarity">
    <text evidence="2">Belongs to the ABC transporter superfamily. ABCB family. Multidrug resistance exporter (TC 3.A.1.201) subfamily.</text>
</comment>
<dbReference type="PROSITE" id="PS50893">
    <property type="entry name" value="ABC_TRANSPORTER_2"/>
    <property type="match status" value="2"/>
</dbReference>
<evidence type="ECO:0000313" key="16">
    <source>
        <dbReference type="Proteomes" id="UP001176961"/>
    </source>
</evidence>
<evidence type="ECO:0000256" key="3">
    <source>
        <dbReference type="ARBA" id="ARBA00022475"/>
    </source>
</evidence>
<evidence type="ECO:0000256" key="5">
    <source>
        <dbReference type="ARBA" id="ARBA00022737"/>
    </source>
</evidence>
<dbReference type="SUPFAM" id="SSF52540">
    <property type="entry name" value="P-loop containing nucleoside triphosphate hydrolases"/>
    <property type="match status" value="2"/>
</dbReference>
<dbReference type="InterPro" id="IPR003439">
    <property type="entry name" value="ABC_transporter-like_ATP-bd"/>
</dbReference>
<evidence type="ECO:0000256" key="12">
    <source>
        <dbReference type="SAM" id="Phobius"/>
    </source>
</evidence>
<dbReference type="InterPro" id="IPR039421">
    <property type="entry name" value="Type_1_exporter"/>
</dbReference>
<keyword evidence="8" id="KW-1278">Translocase</keyword>
<feature type="domain" description="ABC transmembrane type-1" evidence="14">
    <location>
        <begin position="760"/>
        <end position="1047"/>
    </location>
</feature>
<feature type="domain" description="ABC transmembrane type-1" evidence="14">
    <location>
        <begin position="98"/>
        <end position="386"/>
    </location>
</feature>
<dbReference type="GO" id="GO:0015421">
    <property type="term" value="F:ABC-type oligopeptide transporter activity"/>
    <property type="evidence" value="ECO:0007669"/>
    <property type="project" value="TreeGrafter"/>
</dbReference>
<keyword evidence="7" id="KW-0067">ATP-binding</keyword>
<feature type="transmembrane region" description="Helical" evidence="12">
    <location>
        <begin position="758"/>
        <end position="784"/>
    </location>
</feature>
<dbReference type="Proteomes" id="UP001176961">
    <property type="component" value="Unassembled WGS sequence"/>
</dbReference>
<dbReference type="PANTHER" id="PTHR43394">
    <property type="entry name" value="ATP-DEPENDENT PERMEASE MDL1, MITOCHONDRIAL"/>
    <property type="match status" value="1"/>
</dbReference>
<proteinExistence type="inferred from homology"/>
<dbReference type="InterPro" id="IPR003593">
    <property type="entry name" value="AAA+_ATPase"/>
</dbReference>
<evidence type="ECO:0000313" key="15">
    <source>
        <dbReference type="EMBL" id="CAJ0608483.1"/>
    </source>
</evidence>
<dbReference type="PANTHER" id="PTHR43394:SF27">
    <property type="entry name" value="ATP-DEPENDENT TRANSLOCASE ABCB1-LIKE"/>
    <property type="match status" value="1"/>
</dbReference>
<protein>
    <recommendedName>
        <fullName evidence="17">p-glycoprotein</fullName>
    </recommendedName>
</protein>
<keyword evidence="4 12" id="KW-0812">Transmembrane</keyword>
<evidence type="ECO:0000256" key="4">
    <source>
        <dbReference type="ARBA" id="ARBA00022692"/>
    </source>
</evidence>
<evidence type="ECO:0000256" key="7">
    <source>
        <dbReference type="ARBA" id="ARBA00022840"/>
    </source>
</evidence>
<feature type="domain" description="ABC transporter" evidence="13">
    <location>
        <begin position="421"/>
        <end position="657"/>
    </location>
</feature>
<evidence type="ECO:0000256" key="2">
    <source>
        <dbReference type="ARBA" id="ARBA00007577"/>
    </source>
</evidence>
<keyword evidence="16" id="KW-1185">Reference proteome</keyword>
<dbReference type="Gene3D" id="3.40.50.300">
    <property type="entry name" value="P-loop containing nucleotide triphosphate hydrolases"/>
    <property type="match status" value="2"/>
</dbReference>
<dbReference type="FunFam" id="1.20.1560.10:FF:000087">
    <property type="entry name" value="p-GlycoProtein related"/>
    <property type="match status" value="1"/>
</dbReference>
<keyword evidence="5" id="KW-0677">Repeat</keyword>
<feature type="transmembrane region" description="Helical" evidence="12">
    <location>
        <begin position="321"/>
        <end position="348"/>
    </location>
</feature>
<dbReference type="Pfam" id="PF00005">
    <property type="entry name" value="ABC_tran"/>
    <property type="match status" value="2"/>
</dbReference>
<dbReference type="CDD" id="cd18577">
    <property type="entry name" value="ABC_6TM_Pgp_ABCB1_D1_like"/>
    <property type="match status" value="1"/>
</dbReference>
<dbReference type="GO" id="GO:0090374">
    <property type="term" value="P:oligopeptide export from mitochondrion"/>
    <property type="evidence" value="ECO:0007669"/>
    <property type="project" value="TreeGrafter"/>
</dbReference>
<feature type="transmembrane region" description="Helical" evidence="12">
    <location>
        <begin position="1020"/>
        <end position="1042"/>
    </location>
</feature>
<evidence type="ECO:0000256" key="9">
    <source>
        <dbReference type="ARBA" id="ARBA00022989"/>
    </source>
</evidence>
<reference evidence="15" key="1">
    <citation type="submission" date="2023-07" db="EMBL/GenBank/DDBJ databases">
        <authorList>
            <consortium name="CYATHOMIX"/>
        </authorList>
    </citation>
    <scope>NUCLEOTIDE SEQUENCE</scope>
    <source>
        <strain evidence="15">N/A</strain>
    </source>
</reference>
<evidence type="ECO:0000256" key="1">
    <source>
        <dbReference type="ARBA" id="ARBA00004651"/>
    </source>
</evidence>
<keyword evidence="6" id="KW-0547">Nucleotide-binding</keyword>
<feature type="transmembrane region" description="Helical" evidence="12">
    <location>
        <begin position="244"/>
        <end position="261"/>
    </location>
</feature>
<dbReference type="PROSITE" id="PS00211">
    <property type="entry name" value="ABC_TRANSPORTER_1"/>
    <property type="match status" value="2"/>
</dbReference>
<dbReference type="GO" id="GO:0005743">
    <property type="term" value="C:mitochondrial inner membrane"/>
    <property type="evidence" value="ECO:0007669"/>
    <property type="project" value="TreeGrafter"/>
</dbReference>
<evidence type="ECO:0000256" key="8">
    <source>
        <dbReference type="ARBA" id="ARBA00022967"/>
    </source>
</evidence>
<dbReference type="FunFam" id="3.40.50.300:FF:001370">
    <property type="entry name" value="p-GlycoProtein related"/>
    <property type="match status" value="2"/>
</dbReference>
<dbReference type="GO" id="GO:0009636">
    <property type="term" value="P:response to toxic substance"/>
    <property type="evidence" value="ECO:0007669"/>
    <property type="project" value="UniProtKB-ARBA"/>
</dbReference>
<dbReference type="CDD" id="cd18578">
    <property type="entry name" value="ABC_6TM_Pgp_ABCB1_D2_like"/>
    <property type="match status" value="1"/>
</dbReference>
<evidence type="ECO:0000259" key="14">
    <source>
        <dbReference type="PROSITE" id="PS50929"/>
    </source>
</evidence>
<sequence length="1321" mass="146628">MAPRNEFALRRGGDGGLSRGSDASKKSTVLATPVFIEPTTAVDDDEDRKHVYEPSTVEKIINILLCRGDLAKQVLEVKPVSIAGLFRYGTRWDHFCLFIGLICAILSGISQPVLALVSGRITNVLLVYPPTSREFRNGAYENVYIFLGIGVFIFITNFIQFMCFHNCCTRIIAKMRHEYVRAILRQNAGWFDRNHSGMLTTKLNDNMERIREGIGDKLGLLLRGCAMFIAAVIIAFIYEWRLALMMLGVAPATCLVMSFMARKMTSTTMKELAGVGKAGSIAEESLMGVRTVQAFNGQQEMVDRYSAELGRGKVFAIWKGFWSGLLGGLFFFVLFSFLGCGMLYGGYLLKVRIIDTPGEVFIVVMSMLLGAYFLGLISPHLMVLLNARVAAATIYQTIDRVPKIDIYSPLGRKPDSAVGRVVFENVHFRYPSRKDVKVLNGLNLVIEPGQTVALVGHSGCGKSTSVGLITRLYEAESGRVTLDGQDVKELNIEWLRNTVGIVQQEPCLFNDTVAGNLKMGNPHLTMEQMVYVCKMANAHDFVMKLPSGYETYIGDGGVQLSGGQKQRIAIARTLARDPKVLLLDEATSALDAQSESIVQSALNNASRGRSTIVIAHRLSTIRDADKIVYFEKGQIAEQGTHEELVALRGKYYELVKAQQFIPEAEEVLEEEIDLTDDPPAGYQMSRQSTLSERRMSGYDAFVRGQSINDSFGRHSYNAEADAENEAHALEVKKIMEEDGQITAGYWDIYKNATGNYHWMALGLITAILRGMELPALALIFGYVFEAFQMVPWGADMMHRLCMALIIFCSVAFGIMIFQLLSSIFFAIVSENLAMRFRVQSFKNMLFQDASYFDNPAHTPGKLITRLATDAPNIKAVIDGRALQVIYALTAITACIVIGFVYSWQVALLGVGMLIVLAFSMIMLAHIIMVKNIELIKNDEAGRLAIETIENVRTIQLLTRTAHFFTRYEAASKYQKRFELTKGIFEGINFTISQSFTYIMMCVTYALGIHIIYTGKKSSDDVFTCIIAMLLGSVAVMNSSAYFPEFVKARTAAGLLFSMIYRKPKTGSAEFGEKATIRGNIMFEDVKFSYPQRPRQPVMRGLQFSAQRGQTVALVGPSGSGKSTIISMLERFYDANSGHVRFDGKDIKTLSLNHLRTQMALVGQEPRLFAGTIKQNICFGLGEVPMEKIDQALELANAKRFMANLPAGLDTEVGEKGTQLSGGQKQRIAIARALVRDPKILLLDEATSALDSESERAVQKALDLAREGRTCITIAHRLSSIQNADLIVYVENGKVRESGTHSQLMQQKGRYYQLIKKQDLAT</sequence>
<name>A0AA36HEG7_CYLNA</name>